<dbReference type="Proteomes" id="UP000765509">
    <property type="component" value="Unassembled WGS sequence"/>
</dbReference>
<evidence type="ECO:0000313" key="2">
    <source>
        <dbReference type="Proteomes" id="UP000765509"/>
    </source>
</evidence>
<reference evidence="1" key="1">
    <citation type="submission" date="2021-03" db="EMBL/GenBank/DDBJ databases">
        <title>Draft genome sequence of rust myrtle Austropuccinia psidii MF-1, a brazilian biotype.</title>
        <authorList>
            <person name="Quecine M.C."/>
            <person name="Pachon D.M.R."/>
            <person name="Bonatelli M.L."/>
            <person name="Correr F.H."/>
            <person name="Franceschini L.M."/>
            <person name="Leite T.F."/>
            <person name="Margarido G.R.A."/>
            <person name="Almeida C.A."/>
            <person name="Ferrarezi J.A."/>
            <person name="Labate C.A."/>
        </authorList>
    </citation>
    <scope>NUCLEOTIDE SEQUENCE</scope>
    <source>
        <strain evidence="1">MF-1</strain>
    </source>
</reference>
<proteinExistence type="predicted"/>
<name>A0A9Q3JPV3_9BASI</name>
<sequence>MKGDNSCACSFPCCEALMITWPTNVEDGFPSPFHKLVKSSLIKSGWGMARCLCKQSFEFVGLDAQLLEHGKSMAQREDNTGIGFRGIGIVGHKHLKKFSNDFELIKMAAQAAARLDSVKEFLCHCTQRDDANAECEVMGNRCINEV</sequence>
<accession>A0A9Q3JPV3</accession>
<dbReference type="AlphaFoldDB" id="A0A9Q3JPV3"/>
<organism evidence="1 2">
    <name type="scientific">Austropuccinia psidii MF-1</name>
    <dbReference type="NCBI Taxonomy" id="1389203"/>
    <lineage>
        <taxon>Eukaryota</taxon>
        <taxon>Fungi</taxon>
        <taxon>Dikarya</taxon>
        <taxon>Basidiomycota</taxon>
        <taxon>Pucciniomycotina</taxon>
        <taxon>Pucciniomycetes</taxon>
        <taxon>Pucciniales</taxon>
        <taxon>Sphaerophragmiaceae</taxon>
        <taxon>Austropuccinia</taxon>
    </lineage>
</organism>
<dbReference type="EMBL" id="AVOT02078228">
    <property type="protein sequence ID" value="MBW0565916.1"/>
    <property type="molecule type" value="Genomic_DNA"/>
</dbReference>
<keyword evidence="2" id="KW-1185">Reference proteome</keyword>
<evidence type="ECO:0000313" key="1">
    <source>
        <dbReference type="EMBL" id="MBW0565916.1"/>
    </source>
</evidence>
<protein>
    <submittedName>
        <fullName evidence="1">Uncharacterized protein</fullName>
    </submittedName>
</protein>
<comment type="caution">
    <text evidence="1">The sequence shown here is derived from an EMBL/GenBank/DDBJ whole genome shotgun (WGS) entry which is preliminary data.</text>
</comment>
<gene>
    <name evidence="1" type="ORF">O181_105631</name>
</gene>